<keyword evidence="1" id="KW-0732">Signal</keyword>
<dbReference type="Gene3D" id="2.60.40.3140">
    <property type="match status" value="1"/>
</dbReference>
<feature type="signal peptide" evidence="1">
    <location>
        <begin position="1"/>
        <end position="24"/>
    </location>
</feature>
<evidence type="ECO:0000256" key="1">
    <source>
        <dbReference type="SAM" id="SignalP"/>
    </source>
</evidence>
<feature type="domain" description="DUF3857" evidence="2">
    <location>
        <begin position="73"/>
        <end position="238"/>
    </location>
</feature>
<gene>
    <name evidence="3" type="ORF">EV684_114136</name>
</gene>
<dbReference type="SMART" id="SM00028">
    <property type="entry name" value="TPR"/>
    <property type="match status" value="2"/>
</dbReference>
<dbReference type="RefSeq" id="WP_132649146.1">
    <property type="nucleotide sequence ID" value="NZ_CP181386.1"/>
</dbReference>
<evidence type="ECO:0000313" key="3">
    <source>
        <dbReference type="EMBL" id="TCO99839.1"/>
    </source>
</evidence>
<proteinExistence type="predicted"/>
<reference evidence="3 4" key="1">
    <citation type="submission" date="2019-03" db="EMBL/GenBank/DDBJ databases">
        <title>Genomic Encyclopedia of Type Strains, Phase IV (KMG-IV): sequencing the most valuable type-strain genomes for metagenomic binning, comparative biology and taxonomic classification.</title>
        <authorList>
            <person name="Goeker M."/>
        </authorList>
    </citation>
    <scope>NUCLEOTIDE SEQUENCE [LARGE SCALE GENOMIC DNA]</scope>
    <source>
        <strain evidence="3 4">DSM 1709</strain>
    </source>
</reference>
<dbReference type="InterPro" id="IPR019734">
    <property type="entry name" value="TPR_rpt"/>
</dbReference>
<protein>
    <submittedName>
        <fullName evidence="3">Lipoprotein NlpI</fullName>
    </submittedName>
</protein>
<accession>A0A4R2M1H4</accession>
<organism evidence="3 4">
    <name type="scientific">Rubrivivax gelatinosus</name>
    <name type="common">Rhodocyclus gelatinosus</name>
    <name type="synonym">Rhodopseudomonas gelatinosa</name>
    <dbReference type="NCBI Taxonomy" id="28068"/>
    <lineage>
        <taxon>Bacteria</taxon>
        <taxon>Pseudomonadati</taxon>
        <taxon>Pseudomonadota</taxon>
        <taxon>Betaproteobacteria</taxon>
        <taxon>Burkholderiales</taxon>
        <taxon>Sphaerotilaceae</taxon>
        <taxon>Rubrivivax</taxon>
    </lineage>
</organism>
<sequence length="927" mass="101222">MSRGWRRWWAALATGLLAAGTAAAAPKTAGFEIGREPAWVQPMSASGLDAGLPAAPLQVLLVDQQTRLPAGRGPSERYRHIVRQVRDGSGLENAAQISIEFDPSYERLTLHRLELRRGGARIDKLAARRVRLLDRETGLEQQRLDGRRTASIVLDDVRVGDRIEFAYTLVGDNPVFDGRFVQVDWTRHGLGPTGLYRYRLLAPAQRTIHHRAGAAEVADGGRTADGLRVTEFRRRGVPRFVEDSYAPADSWLDDMLQLSEFADWGEVARWAEALFAPALRPSAEVSAQAEALRGTDPGTRLLALLDFVQTQVRYFGTEIGASSHRPAPAAQTLAQRYGDCKDKVVLLGALASAAGVRATPVLVSSTMRRDVAAMLPSPLAFDHVVAELQPEGRSLLVDPTRSMQTGPLDERIARGLGWGLPARADAAALVELPSHQGQLQGEGEDTLRFASLSQPAVFESVQTYYGDIAESLRSERAARGAEEFERSARADHLRLYPGLVADGALEVADVPGRNALRLVQRYTLAPPWRFPEQRVFAADYGLPLPMSVLRLPDSSDRPRGLRLALPGRYRQSVEFRFAEPTFGRSSSSRAEESAPAFRLQLRAEMAPQSQRLDAELEMLQDRVAAADFPAYRERLVRAFGRLAGTVQVPAVSPAQAELMRQRYAALDTQLRSGRLRIVTEMQRESLGRRVLLDAVLAGDRLSPGLRAQTLTERAMLLDHLGETDAARADLQAALALDGEAAATHAAAAVNALIRGAYGEAEHAADEALRRAPSDIESLQTRARAAYLRGDGAAARAGFETALKDRTVREAGYAPIWLYLAVRRAGADGAAALRQVAPAGQRAWPHPVARWLAGEASFDDALAATREGGRGDPGRECELQFFAGQKALLDGDRAAARRHFRRAVDTGVTEYVEYGLSRLELQRLDGAR</sequence>
<dbReference type="Pfam" id="PF12969">
    <property type="entry name" value="DUF3857"/>
    <property type="match status" value="1"/>
</dbReference>
<keyword evidence="3" id="KW-0449">Lipoprotein</keyword>
<dbReference type="Gene3D" id="3.10.620.30">
    <property type="match status" value="1"/>
</dbReference>
<name>A0A4R2M1H4_RUBGE</name>
<dbReference type="InterPro" id="IPR038765">
    <property type="entry name" value="Papain-like_cys_pep_sf"/>
</dbReference>
<comment type="caution">
    <text evidence="3">The sequence shown here is derived from an EMBL/GenBank/DDBJ whole genome shotgun (WGS) entry which is preliminary data.</text>
</comment>
<feature type="chain" id="PRO_5020889014" evidence="1">
    <location>
        <begin position="25"/>
        <end position="927"/>
    </location>
</feature>
<evidence type="ECO:0000313" key="4">
    <source>
        <dbReference type="Proteomes" id="UP000295106"/>
    </source>
</evidence>
<dbReference type="OrthoDB" id="8595007at2"/>
<dbReference type="GeneID" id="99685401"/>
<dbReference type="SUPFAM" id="SSF48452">
    <property type="entry name" value="TPR-like"/>
    <property type="match status" value="1"/>
</dbReference>
<dbReference type="Proteomes" id="UP000295106">
    <property type="component" value="Unassembled WGS sequence"/>
</dbReference>
<dbReference type="SUPFAM" id="SSF54001">
    <property type="entry name" value="Cysteine proteinases"/>
    <property type="match status" value="1"/>
</dbReference>
<dbReference type="AlphaFoldDB" id="A0A4R2M1H4"/>
<dbReference type="InterPro" id="IPR024618">
    <property type="entry name" value="DUF3857"/>
</dbReference>
<evidence type="ECO:0000259" key="2">
    <source>
        <dbReference type="Pfam" id="PF12969"/>
    </source>
</evidence>
<dbReference type="Gene3D" id="1.25.40.10">
    <property type="entry name" value="Tetratricopeptide repeat domain"/>
    <property type="match status" value="1"/>
</dbReference>
<dbReference type="EMBL" id="SLXD01000014">
    <property type="protein sequence ID" value="TCO99839.1"/>
    <property type="molecule type" value="Genomic_DNA"/>
</dbReference>
<dbReference type="InterPro" id="IPR011990">
    <property type="entry name" value="TPR-like_helical_dom_sf"/>
</dbReference>